<dbReference type="AlphaFoldDB" id="A0A553NZ13"/>
<name>A0A553NZ13_TIGCA</name>
<dbReference type="InterPro" id="IPR001806">
    <property type="entry name" value="Small_GTPase"/>
</dbReference>
<dbReference type="GO" id="GO:0005737">
    <property type="term" value="C:cytoplasm"/>
    <property type="evidence" value="ECO:0007669"/>
    <property type="project" value="UniProtKB-SubCell"/>
</dbReference>
<dbReference type="GO" id="GO:0005506">
    <property type="term" value="F:iron ion binding"/>
    <property type="evidence" value="ECO:0007669"/>
    <property type="project" value="InterPro"/>
</dbReference>
<feature type="binding site" evidence="12">
    <location>
        <begin position="493"/>
        <end position="494"/>
    </location>
    <ligand>
        <name>substrate</name>
    </ligand>
</feature>
<evidence type="ECO:0000256" key="12">
    <source>
        <dbReference type="PIRSR" id="PIRSR607828-1"/>
    </source>
</evidence>
<reference evidence="14 15" key="1">
    <citation type="journal article" date="2018" name="Nat. Ecol. Evol.">
        <title>Genomic signatures of mitonuclear coevolution across populations of Tigriopus californicus.</title>
        <authorList>
            <person name="Barreto F.S."/>
            <person name="Watson E.T."/>
            <person name="Lima T.G."/>
            <person name="Willett C.S."/>
            <person name="Edmands S."/>
            <person name="Li W."/>
            <person name="Burton R.S."/>
        </authorList>
    </citation>
    <scope>NUCLEOTIDE SEQUENCE [LARGE SCALE GENOMIC DNA]</scope>
    <source>
        <strain evidence="14 15">San Diego</strain>
    </source>
</reference>
<feature type="binding site" evidence="12">
    <location>
        <position position="300"/>
    </location>
    <ligand>
        <name>substrate</name>
    </ligand>
</feature>
<keyword evidence="15" id="KW-1185">Reference proteome</keyword>
<dbReference type="SMART" id="SM00173">
    <property type="entry name" value="RAS"/>
    <property type="match status" value="1"/>
</dbReference>
<dbReference type="EMBL" id="VCGU01000009">
    <property type="protein sequence ID" value="TRY70671.1"/>
    <property type="molecule type" value="Genomic_DNA"/>
</dbReference>
<dbReference type="Pfam" id="PF00071">
    <property type="entry name" value="Ras"/>
    <property type="match status" value="1"/>
</dbReference>
<evidence type="ECO:0000256" key="7">
    <source>
        <dbReference type="ARBA" id="ARBA00022723"/>
    </source>
</evidence>
<feature type="binding site" evidence="12">
    <location>
        <position position="400"/>
    </location>
    <ligand>
        <name>substrate</name>
    </ligand>
</feature>
<keyword evidence="7 13" id="KW-0479">Metal-binding</keyword>
<evidence type="ECO:0000256" key="5">
    <source>
        <dbReference type="ARBA" id="ARBA00019269"/>
    </source>
</evidence>
<evidence type="ECO:0000256" key="4">
    <source>
        <dbReference type="ARBA" id="ARBA00011919"/>
    </source>
</evidence>
<feature type="binding site" evidence="13">
    <location>
        <position position="396"/>
    </location>
    <ligand>
        <name>Fe cation</name>
        <dbReference type="ChEBI" id="CHEBI:24875"/>
        <label>1</label>
    </ligand>
</feature>
<comment type="pathway">
    <text evidence="2">Polyol metabolism; myo-inositol degradation into D-glucuronate; D-glucuronate from myo-inositol: step 1/1.</text>
</comment>
<comment type="catalytic activity">
    <reaction evidence="11">
        <text>myo-inositol + O2 = D-glucuronate + H2O + H(+)</text>
        <dbReference type="Rhea" id="RHEA:23696"/>
        <dbReference type="ChEBI" id="CHEBI:15377"/>
        <dbReference type="ChEBI" id="CHEBI:15378"/>
        <dbReference type="ChEBI" id="CHEBI:15379"/>
        <dbReference type="ChEBI" id="CHEBI:17268"/>
        <dbReference type="ChEBI" id="CHEBI:58720"/>
        <dbReference type="EC" id="1.13.99.1"/>
    </reaction>
</comment>
<comment type="similarity">
    <text evidence="3">Belongs to the myo-inositol oxygenase family.</text>
</comment>
<keyword evidence="8" id="KW-0560">Oxidoreductase</keyword>
<proteinExistence type="inferred from homology"/>
<dbReference type="GO" id="GO:0005525">
    <property type="term" value="F:GTP binding"/>
    <property type="evidence" value="ECO:0007669"/>
    <property type="project" value="InterPro"/>
</dbReference>
<evidence type="ECO:0000313" key="14">
    <source>
        <dbReference type="EMBL" id="TRY70671.1"/>
    </source>
</evidence>
<keyword evidence="9 13" id="KW-0408">Iron</keyword>
<feature type="binding site" evidence="13">
    <location>
        <position position="371"/>
    </location>
    <ligand>
        <name>Fe cation</name>
        <dbReference type="ChEBI" id="CHEBI:24875"/>
        <label>1</label>
    </ligand>
</feature>
<evidence type="ECO:0000256" key="6">
    <source>
        <dbReference type="ARBA" id="ARBA00022490"/>
    </source>
</evidence>
<feature type="binding site" evidence="12">
    <location>
        <begin position="414"/>
        <end position="415"/>
    </location>
    <ligand>
        <name>substrate</name>
    </ligand>
</feature>
<dbReference type="GO" id="GO:0050113">
    <property type="term" value="F:inositol oxygenase activity"/>
    <property type="evidence" value="ECO:0007669"/>
    <property type="project" value="UniProtKB-EC"/>
</dbReference>
<protein>
    <recommendedName>
        <fullName evidence="5">Inositol oxygenase</fullName>
        <ecNumber evidence="4">1.13.99.1</ecNumber>
    </recommendedName>
    <alternativeName>
        <fullName evidence="10">Myo-inositol oxygenase</fullName>
    </alternativeName>
</protein>
<evidence type="ECO:0000256" key="8">
    <source>
        <dbReference type="ARBA" id="ARBA00023002"/>
    </source>
</evidence>
<dbReference type="Pfam" id="PF05153">
    <property type="entry name" value="MIOX"/>
    <property type="match status" value="2"/>
</dbReference>
<keyword evidence="6" id="KW-0963">Cytoplasm</keyword>
<dbReference type="InterPro" id="IPR007828">
    <property type="entry name" value="Inositol_oxygenase"/>
</dbReference>
<evidence type="ECO:0000256" key="11">
    <source>
        <dbReference type="ARBA" id="ARBA00048271"/>
    </source>
</evidence>
<feature type="binding site" evidence="12">
    <location>
        <begin position="358"/>
        <end position="360"/>
    </location>
    <ligand>
        <name>substrate</name>
    </ligand>
</feature>
<feature type="binding site" evidence="13">
    <location>
        <position position="397"/>
    </location>
    <ligand>
        <name>Fe cation</name>
        <dbReference type="ChEBI" id="CHEBI:24875"/>
        <label>1</label>
    </ligand>
</feature>
<dbReference type="UniPathway" id="UPA00111">
    <property type="reaction ID" value="UER00527"/>
</dbReference>
<feature type="binding site" evidence="13">
    <location>
        <position position="467"/>
    </location>
    <ligand>
        <name>Fe cation</name>
        <dbReference type="ChEBI" id="CHEBI:24875"/>
        <label>1</label>
    </ligand>
</feature>
<dbReference type="Proteomes" id="UP000318571">
    <property type="component" value="Chromosome 9"/>
</dbReference>
<evidence type="ECO:0000256" key="1">
    <source>
        <dbReference type="ARBA" id="ARBA00004496"/>
    </source>
</evidence>
<dbReference type="PANTHER" id="PTHR12588">
    <property type="entry name" value="MYOINOSITOL OXYGENASE"/>
    <property type="match status" value="1"/>
</dbReference>
<sequence length="558" mass="63971">MIDTIKISIFGDCGTGKSALSVRLLTRRFIATYVPNSPTHTINRFVQVVPNAPPLQISVRDVSSHESESKMSRHLLWSNAAIVLISRDDPHSLVYAKNLLSIKKAVCPKAPIILVANKEDLQPCDKVVSLESCMNLAVEYECNFVEISVSQGLVGTTYVLQSLMRQFQSQGGITKSLKLGQNGRKVWNKVLAAAIKSLTENGIYEKNCGLNKITMSWGHDEYLYRVLLNHKTTLPQEGLWMIRQAFVVLVTHLSSCCDLRTFGVKMRLLVEKAKNNPSLLDVSELVRPELNDGKNEDSFRNYENNANPMQAIIKKTYLAMHTNQTVDFVRKKHDKWLKFDHLEATVMEALELLNNLVDESDPDIDLPNIVHAFQTAEQIREVHPDQDWFHLTGLIHDLGKIMAFYDEPQWGVVGDTFPVGCHPQKSIVFRDWSFKDNPDLTNPLYNTENGIYEKNCGLNKITMSWGHDEYLYRVLLNHKTTLPQEGLWMIRFHSFYPWHTGGDYRNLSNELDDEMLKWVQEFNKFDLYTKSSKIPNIEKLKPYYQGLVDKYMPGVIKF</sequence>
<dbReference type="SUPFAM" id="SSF109604">
    <property type="entry name" value="HD-domain/PDEase-like"/>
    <property type="match status" value="2"/>
</dbReference>
<comment type="caution">
    <text evidence="14">The sequence shown here is derived from an EMBL/GenBank/DDBJ whole genome shotgun (WGS) entry which is preliminary data.</text>
</comment>
<organism evidence="14 15">
    <name type="scientific">Tigriopus californicus</name>
    <name type="common">Marine copepod</name>
    <dbReference type="NCBI Taxonomy" id="6832"/>
    <lineage>
        <taxon>Eukaryota</taxon>
        <taxon>Metazoa</taxon>
        <taxon>Ecdysozoa</taxon>
        <taxon>Arthropoda</taxon>
        <taxon>Crustacea</taxon>
        <taxon>Multicrustacea</taxon>
        <taxon>Hexanauplia</taxon>
        <taxon>Copepoda</taxon>
        <taxon>Harpacticoida</taxon>
        <taxon>Harpacticidae</taxon>
        <taxon>Tigriopus</taxon>
    </lineage>
</organism>
<evidence type="ECO:0000256" key="13">
    <source>
        <dbReference type="PIRSR" id="PIRSR607828-2"/>
    </source>
</evidence>
<dbReference type="EC" id="1.13.99.1" evidence="4"/>
<dbReference type="SUPFAM" id="SSF52540">
    <property type="entry name" value="P-loop containing nucleoside triphosphate hydrolases"/>
    <property type="match status" value="1"/>
</dbReference>
<evidence type="ECO:0000256" key="3">
    <source>
        <dbReference type="ARBA" id="ARBA00005286"/>
    </source>
</evidence>
<dbReference type="PANTHER" id="PTHR12588:SF0">
    <property type="entry name" value="INOSITOL OXYGENASE"/>
    <property type="match status" value="1"/>
</dbReference>
<feature type="binding site" evidence="13">
    <location>
        <position position="526"/>
    </location>
    <ligand>
        <name>Fe cation</name>
        <dbReference type="ChEBI" id="CHEBI:24875"/>
        <label>1</label>
    </ligand>
</feature>
<dbReference type="Gene3D" id="3.40.50.300">
    <property type="entry name" value="P-loop containing nucleotide triphosphate hydrolases"/>
    <property type="match status" value="1"/>
</dbReference>
<gene>
    <name evidence="14" type="ORF">TCAL_09687</name>
</gene>
<evidence type="ECO:0000256" key="2">
    <source>
        <dbReference type="ARBA" id="ARBA00005167"/>
    </source>
</evidence>
<dbReference type="PRINTS" id="PR00449">
    <property type="entry name" value="RASTRNSFRMNG"/>
</dbReference>
<comment type="cofactor">
    <cofactor evidence="13">
        <name>Fe cation</name>
        <dbReference type="ChEBI" id="CHEBI:24875"/>
    </cofactor>
    <text evidence="13">Binds 2 iron ions per subunit.</text>
</comment>
<accession>A0A553NZ13</accession>
<evidence type="ECO:0000313" key="15">
    <source>
        <dbReference type="Proteomes" id="UP000318571"/>
    </source>
</evidence>
<dbReference type="PROSITE" id="PS51421">
    <property type="entry name" value="RAS"/>
    <property type="match status" value="1"/>
</dbReference>
<evidence type="ECO:0000256" key="9">
    <source>
        <dbReference type="ARBA" id="ARBA00023004"/>
    </source>
</evidence>
<evidence type="ECO:0000256" key="10">
    <source>
        <dbReference type="ARBA" id="ARBA00029668"/>
    </source>
</evidence>
<feature type="binding site" evidence="13">
    <location>
        <position position="493"/>
    </location>
    <ligand>
        <name>Fe cation</name>
        <dbReference type="ChEBI" id="CHEBI:24875"/>
        <label>1</label>
    </ligand>
</feature>
<dbReference type="GO" id="GO:0003924">
    <property type="term" value="F:GTPase activity"/>
    <property type="evidence" value="ECO:0007669"/>
    <property type="project" value="InterPro"/>
</dbReference>
<dbReference type="GO" id="GO:0019310">
    <property type="term" value="P:inositol catabolic process"/>
    <property type="evidence" value="ECO:0007669"/>
    <property type="project" value="InterPro"/>
</dbReference>
<dbReference type="InterPro" id="IPR027417">
    <property type="entry name" value="P-loop_NTPase"/>
</dbReference>
<comment type="subcellular location">
    <subcellularLocation>
        <location evidence="1">Cytoplasm</location>
    </subcellularLocation>
</comment>
<dbReference type="STRING" id="6832.A0A553NZ13"/>